<evidence type="ECO:0000313" key="3">
    <source>
        <dbReference type="Proteomes" id="UP000036923"/>
    </source>
</evidence>
<dbReference type="Proteomes" id="UP000036923">
    <property type="component" value="Unassembled WGS sequence"/>
</dbReference>
<organism evidence="2 3">
    <name type="scientific">Pseudobacteroides cellulosolvens ATCC 35603 = DSM 2933</name>
    <dbReference type="NCBI Taxonomy" id="398512"/>
    <lineage>
        <taxon>Bacteria</taxon>
        <taxon>Bacillati</taxon>
        <taxon>Bacillota</taxon>
        <taxon>Clostridia</taxon>
        <taxon>Eubacteriales</taxon>
        <taxon>Oscillospiraceae</taxon>
        <taxon>Pseudobacteroides</taxon>
    </lineage>
</organism>
<reference evidence="3" key="1">
    <citation type="submission" date="2015-07" db="EMBL/GenBank/DDBJ databases">
        <title>Near-Complete Genome Sequence of the Cellulolytic Bacterium Bacteroides (Pseudobacteroides) cellulosolvens ATCC 35603.</title>
        <authorList>
            <person name="Dassa B."/>
            <person name="Utturkar S.M."/>
            <person name="Klingeman D.M."/>
            <person name="Hurt R.A."/>
            <person name="Keller M."/>
            <person name="Xu J."/>
            <person name="Reddy Y.H.K."/>
            <person name="Borovok I."/>
            <person name="Grinberg I.R."/>
            <person name="Lamed R."/>
            <person name="Zhivin O."/>
            <person name="Bayer E.A."/>
            <person name="Brown S.D."/>
        </authorList>
    </citation>
    <scope>NUCLEOTIDE SEQUENCE [LARGE SCALE GENOMIC DNA]</scope>
    <source>
        <strain evidence="3">DSM 2933</strain>
    </source>
</reference>
<dbReference type="PROSITE" id="PS51186">
    <property type="entry name" value="GNAT"/>
    <property type="match status" value="1"/>
</dbReference>
<dbReference type="InterPro" id="IPR000182">
    <property type="entry name" value="GNAT_dom"/>
</dbReference>
<feature type="domain" description="N-acetyltransferase" evidence="1">
    <location>
        <begin position="1"/>
        <end position="80"/>
    </location>
</feature>
<gene>
    <name evidence="2" type="ORF">Bccel_1180</name>
</gene>
<comment type="caution">
    <text evidence="2">The sequence shown here is derived from an EMBL/GenBank/DDBJ whole genome shotgun (WGS) entry which is preliminary data.</text>
</comment>
<dbReference type="Gene3D" id="3.40.630.30">
    <property type="match status" value="1"/>
</dbReference>
<dbReference type="CDD" id="cd04301">
    <property type="entry name" value="NAT_SF"/>
    <property type="match status" value="1"/>
</dbReference>
<keyword evidence="2" id="KW-0808">Transferase</keyword>
<dbReference type="SUPFAM" id="SSF55729">
    <property type="entry name" value="Acyl-CoA N-acyltransferases (Nat)"/>
    <property type="match status" value="1"/>
</dbReference>
<accession>A0A0L6JJK5</accession>
<name>A0A0L6JJK5_9FIRM</name>
<evidence type="ECO:0000313" key="2">
    <source>
        <dbReference type="EMBL" id="KNY25920.1"/>
    </source>
</evidence>
<keyword evidence="3" id="KW-1185">Reference proteome</keyword>
<dbReference type="Pfam" id="PF08445">
    <property type="entry name" value="FR47"/>
    <property type="match status" value="1"/>
</dbReference>
<evidence type="ECO:0000259" key="1">
    <source>
        <dbReference type="PROSITE" id="PS51186"/>
    </source>
</evidence>
<dbReference type="GO" id="GO:0016747">
    <property type="term" value="F:acyltransferase activity, transferring groups other than amino-acyl groups"/>
    <property type="evidence" value="ECO:0007669"/>
    <property type="project" value="InterPro"/>
</dbReference>
<proteinExistence type="predicted"/>
<dbReference type="AlphaFoldDB" id="A0A0L6JJK5"/>
<dbReference type="STRING" id="398512.Bccel_1180"/>
<dbReference type="eggNOG" id="COG1670">
    <property type="taxonomic scope" value="Bacteria"/>
</dbReference>
<protein>
    <submittedName>
        <fullName evidence="2">GCN5-related N-acetyltransferase</fullName>
    </submittedName>
</protein>
<dbReference type="InterPro" id="IPR013653">
    <property type="entry name" value="GCN5-like_dom"/>
</dbReference>
<dbReference type="InterPro" id="IPR016181">
    <property type="entry name" value="Acyl_CoA_acyltransferase"/>
</dbReference>
<sequence length="85" mass="10045">MYVGFLYINPEFQHKGFGQEVVKNFINEAYDAGYSRVYINIDLKNWPSLRFWTKLGFDKIIGIYGDKEYTENTYASVELEKCLIE</sequence>
<dbReference type="EMBL" id="LGTC01000001">
    <property type="protein sequence ID" value="KNY25920.1"/>
    <property type="molecule type" value="Genomic_DNA"/>
</dbReference>